<dbReference type="PANTHER" id="PTHR34580:SF1">
    <property type="entry name" value="PROTEIN PAFC"/>
    <property type="match status" value="1"/>
</dbReference>
<dbReference type="Pfam" id="PF08279">
    <property type="entry name" value="HTH_11"/>
    <property type="match status" value="1"/>
</dbReference>
<comment type="caution">
    <text evidence="3">The sequence shown here is derived from an EMBL/GenBank/DDBJ whole genome shotgun (WGS) entry which is preliminary data.</text>
</comment>
<dbReference type="Gene3D" id="1.10.10.10">
    <property type="entry name" value="Winged helix-like DNA-binding domain superfamily/Winged helix DNA-binding domain"/>
    <property type="match status" value="1"/>
</dbReference>
<evidence type="ECO:0000313" key="3">
    <source>
        <dbReference type="EMBL" id="KZL17931.1"/>
    </source>
</evidence>
<dbReference type="GO" id="GO:0006355">
    <property type="term" value="P:regulation of DNA-templated transcription"/>
    <property type="evidence" value="ECO:0007669"/>
    <property type="project" value="UniProtKB-ARBA"/>
</dbReference>
<dbReference type="InterPro" id="IPR013196">
    <property type="entry name" value="HTH_11"/>
</dbReference>
<organism evidence="3 4">
    <name type="scientific">Pseudovibrio axinellae</name>
    <dbReference type="NCBI Taxonomy" id="989403"/>
    <lineage>
        <taxon>Bacteria</taxon>
        <taxon>Pseudomonadati</taxon>
        <taxon>Pseudomonadota</taxon>
        <taxon>Alphaproteobacteria</taxon>
        <taxon>Hyphomicrobiales</taxon>
        <taxon>Stappiaceae</taxon>
        <taxon>Pseudovibrio</taxon>
    </lineage>
</organism>
<gene>
    <name evidence="3" type="ORF">PsAD2_02808</name>
</gene>
<dbReference type="InterPro" id="IPR011991">
    <property type="entry name" value="ArsR-like_HTH"/>
</dbReference>
<dbReference type="PANTHER" id="PTHR34580">
    <property type="match status" value="1"/>
</dbReference>
<sequence>MARSTTLSRLDRLEMITALAKSGEPLTIGDIAMELGVSSRTASRDIEILRDRGLPIEADRGRGGGVRLQRNWGVGRLSLNYTEAVDLLISLAAAEQSGSPLFMAQLGGVRRKLVASFSPAMAFKINDIKSRIRIGKSAPAHLLSQYRAPAVEIVGTLHQAFLDRSAISITYTTVAGEESQRIIEPHYLLLSSPIWYVLAWDELRQDVRTFRCDRITSLVTAPDRTFRLRAIGDFQTSLEGIDNI</sequence>
<feature type="domain" description="WYL" evidence="2">
    <location>
        <begin position="152"/>
        <end position="218"/>
    </location>
</feature>
<dbReference type="AlphaFoldDB" id="A0A165XPZ1"/>
<accession>A0A165XPZ1</accession>
<evidence type="ECO:0000259" key="1">
    <source>
        <dbReference type="Pfam" id="PF08279"/>
    </source>
</evidence>
<feature type="domain" description="Helix-turn-helix type 11" evidence="1">
    <location>
        <begin position="13"/>
        <end position="63"/>
    </location>
</feature>
<proteinExistence type="predicted"/>
<evidence type="ECO:0000259" key="2">
    <source>
        <dbReference type="Pfam" id="PF13280"/>
    </source>
</evidence>
<dbReference type="InterPro" id="IPR036388">
    <property type="entry name" value="WH-like_DNA-bd_sf"/>
</dbReference>
<dbReference type="PATRIC" id="fig|989403.3.peg.3005"/>
<dbReference type="PROSITE" id="PS52050">
    <property type="entry name" value="WYL"/>
    <property type="match status" value="1"/>
</dbReference>
<keyword evidence="4" id="KW-1185">Reference proteome</keyword>
<dbReference type="InterPro" id="IPR026881">
    <property type="entry name" value="WYL_dom"/>
</dbReference>
<dbReference type="CDD" id="cd00090">
    <property type="entry name" value="HTH_ARSR"/>
    <property type="match status" value="1"/>
</dbReference>
<protein>
    <submittedName>
        <fullName evidence="3">HTH domain protein</fullName>
    </submittedName>
</protein>
<dbReference type="OrthoDB" id="7173212at2"/>
<name>A0A165XPZ1_9HYPH</name>
<dbReference type="Pfam" id="PF13280">
    <property type="entry name" value="WYL"/>
    <property type="match status" value="1"/>
</dbReference>
<dbReference type="Proteomes" id="UP000076577">
    <property type="component" value="Unassembled WGS sequence"/>
</dbReference>
<reference evidence="3 4" key="1">
    <citation type="journal article" date="2016" name="Front. Microbiol.">
        <title>Comparative Genomic Analysis Reveals a Diverse Repertoire of Genes Involved in Prokaryote-Eukaryote Interactions within the Pseudovibrio Genus.</title>
        <authorList>
            <person name="Romano S."/>
            <person name="Fernandez-Guerra A."/>
            <person name="Reen F.J."/>
            <person name="Glockner F.O."/>
            <person name="Crowley S.P."/>
            <person name="O'Sullivan O."/>
            <person name="Cotter P.D."/>
            <person name="Adams C."/>
            <person name="Dobson A.D."/>
            <person name="O'Gara F."/>
        </authorList>
    </citation>
    <scope>NUCLEOTIDE SEQUENCE [LARGE SCALE GENOMIC DNA]</scope>
    <source>
        <strain evidence="3 4">Ad2</strain>
    </source>
</reference>
<dbReference type="InterPro" id="IPR051534">
    <property type="entry name" value="CBASS_pafABC_assoc_protein"/>
</dbReference>
<dbReference type="EMBL" id="LMCB01000025">
    <property type="protein sequence ID" value="KZL17931.1"/>
    <property type="molecule type" value="Genomic_DNA"/>
</dbReference>
<dbReference type="SUPFAM" id="SSF46785">
    <property type="entry name" value="Winged helix' DNA-binding domain"/>
    <property type="match status" value="1"/>
</dbReference>
<dbReference type="InterPro" id="IPR036390">
    <property type="entry name" value="WH_DNA-bd_sf"/>
</dbReference>
<dbReference type="STRING" id="989403.SAMN05421798_12118"/>
<evidence type="ECO:0000313" key="4">
    <source>
        <dbReference type="Proteomes" id="UP000076577"/>
    </source>
</evidence>